<proteinExistence type="predicted"/>
<protein>
    <submittedName>
        <fullName evidence="2">Uncharacterized protein</fullName>
    </submittedName>
</protein>
<name>A0AAN8IBE5_TRICO</name>
<reference evidence="2 3" key="1">
    <citation type="submission" date="2019-10" db="EMBL/GenBank/DDBJ databases">
        <title>Assembly and Annotation for the nematode Trichostrongylus colubriformis.</title>
        <authorList>
            <person name="Martin J."/>
        </authorList>
    </citation>
    <scope>NUCLEOTIDE SEQUENCE [LARGE SCALE GENOMIC DNA]</scope>
    <source>
        <strain evidence="2">G859</strain>
        <tissue evidence="2">Whole worm</tissue>
    </source>
</reference>
<comment type="caution">
    <text evidence="2">The sequence shown here is derived from an EMBL/GenBank/DDBJ whole genome shotgun (WGS) entry which is preliminary data.</text>
</comment>
<dbReference type="AlphaFoldDB" id="A0AAN8IBE5"/>
<dbReference type="InterPro" id="IPR038948">
    <property type="entry name" value="POLR1D-like"/>
</dbReference>
<keyword evidence="3" id="KW-1185">Reference proteome</keyword>
<gene>
    <name evidence="2" type="ORF">GCK32_002603</name>
</gene>
<feature type="compositionally biased region" description="Low complexity" evidence="1">
    <location>
        <begin position="39"/>
        <end position="64"/>
    </location>
</feature>
<dbReference type="PANTHER" id="PTHR34769:SF1">
    <property type="entry name" value="RNA POLYMERASE I AND III SUBUNIT D"/>
    <property type="match status" value="1"/>
</dbReference>
<feature type="region of interest" description="Disordered" evidence="1">
    <location>
        <begin position="112"/>
        <end position="132"/>
    </location>
</feature>
<dbReference type="EMBL" id="WIXE01023405">
    <property type="protein sequence ID" value="KAK5966541.1"/>
    <property type="molecule type" value="Genomic_DNA"/>
</dbReference>
<evidence type="ECO:0000256" key="1">
    <source>
        <dbReference type="SAM" id="MobiDB-lite"/>
    </source>
</evidence>
<sequence length="132" mass="14702">MESCKLAFTDYKMASSAEKQSRINSLLNRKRKVETGCQPGADPSPSSSSAANGNPEENSTAKLTAMEEEKKKATELILREAKMAKERADLVGPQGWIRPKSLNTNKQFLHRTLAATLPDRKPKKQKTSREQQ</sequence>
<evidence type="ECO:0000313" key="3">
    <source>
        <dbReference type="Proteomes" id="UP001331761"/>
    </source>
</evidence>
<dbReference type="Proteomes" id="UP001331761">
    <property type="component" value="Unassembled WGS sequence"/>
</dbReference>
<organism evidence="2 3">
    <name type="scientific">Trichostrongylus colubriformis</name>
    <name type="common">Black scour worm</name>
    <dbReference type="NCBI Taxonomy" id="6319"/>
    <lineage>
        <taxon>Eukaryota</taxon>
        <taxon>Metazoa</taxon>
        <taxon>Ecdysozoa</taxon>
        <taxon>Nematoda</taxon>
        <taxon>Chromadorea</taxon>
        <taxon>Rhabditida</taxon>
        <taxon>Rhabditina</taxon>
        <taxon>Rhabditomorpha</taxon>
        <taxon>Strongyloidea</taxon>
        <taxon>Trichostrongylidae</taxon>
        <taxon>Trichostrongylus</taxon>
    </lineage>
</organism>
<dbReference type="PANTHER" id="PTHR34769">
    <property type="entry name" value="RCG42593, ISOFORM CRA_A"/>
    <property type="match status" value="1"/>
</dbReference>
<evidence type="ECO:0000313" key="2">
    <source>
        <dbReference type="EMBL" id="KAK5966541.1"/>
    </source>
</evidence>
<accession>A0AAN8IBE5</accession>
<feature type="region of interest" description="Disordered" evidence="1">
    <location>
        <begin position="30"/>
        <end position="71"/>
    </location>
</feature>